<evidence type="ECO:0000313" key="2">
    <source>
        <dbReference type="EMBL" id="OAQ33396.1"/>
    </source>
</evidence>
<sequence>MTQAHTTPSSPMVAHTCLSHCQEQPLPWKPLQFFSIISPFTTQLDKSEIARAVLRRHLRHPIKPESPKRATSAQVHRHPRSPVALSEDKPKTPFTSLEGCVWPLHISYSTAPT</sequence>
<keyword evidence="3" id="KW-1185">Reference proteome</keyword>
<protein>
    <submittedName>
        <fullName evidence="2">Uncharacterized protein</fullName>
    </submittedName>
</protein>
<gene>
    <name evidence="2" type="ORF">K457DRAFT_15437</name>
</gene>
<feature type="region of interest" description="Disordered" evidence="1">
    <location>
        <begin position="57"/>
        <end position="90"/>
    </location>
</feature>
<dbReference type="AlphaFoldDB" id="A0A197K9N4"/>
<proteinExistence type="predicted"/>
<dbReference type="Proteomes" id="UP000078512">
    <property type="component" value="Unassembled WGS sequence"/>
</dbReference>
<evidence type="ECO:0000256" key="1">
    <source>
        <dbReference type="SAM" id="MobiDB-lite"/>
    </source>
</evidence>
<name>A0A197K9N4_9FUNG</name>
<accession>A0A197K9N4</accession>
<organism evidence="2 3">
    <name type="scientific">Linnemannia elongata AG-77</name>
    <dbReference type="NCBI Taxonomy" id="1314771"/>
    <lineage>
        <taxon>Eukaryota</taxon>
        <taxon>Fungi</taxon>
        <taxon>Fungi incertae sedis</taxon>
        <taxon>Mucoromycota</taxon>
        <taxon>Mortierellomycotina</taxon>
        <taxon>Mortierellomycetes</taxon>
        <taxon>Mortierellales</taxon>
        <taxon>Mortierellaceae</taxon>
        <taxon>Linnemannia</taxon>
    </lineage>
</organism>
<reference evidence="2 3" key="1">
    <citation type="submission" date="2016-05" db="EMBL/GenBank/DDBJ databases">
        <title>Genome sequencing reveals origins of a unique bacterial endosymbiosis in the earliest lineages of terrestrial Fungi.</title>
        <authorList>
            <consortium name="DOE Joint Genome Institute"/>
            <person name="Uehling J."/>
            <person name="Gryganskyi A."/>
            <person name="Hameed K."/>
            <person name="Tschaplinski T."/>
            <person name="Misztal P."/>
            <person name="Wu S."/>
            <person name="Desiro A."/>
            <person name="Vande Pol N."/>
            <person name="Du Z.-Y."/>
            <person name="Zienkiewicz A."/>
            <person name="Zienkiewicz K."/>
            <person name="Morin E."/>
            <person name="Tisserant E."/>
            <person name="Splivallo R."/>
            <person name="Hainaut M."/>
            <person name="Henrissat B."/>
            <person name="Ohm R."/>
            <person name="Kuo A."/>
            <person name="Yan J."/>
            <person name="Lipzen A."/>
            <person name="Nolan M."/>
            <person name="Labutti K."/>
            <person name="Barry K."/>
            <person name="Goldstein A."/>
            <person name="Labbe J."/>
            <person name="Schadt C."/>
            <person name="Tuskan G."/>
            <person name="Grigoriev I."/>
            <person name="Martin F."/>
            <person name="Vilgalys R."/>
            <person name="Bonito G."/>
        </authorList>
    </citation>
    <scope>NUCLEOTIDE SEQUENCE [LARGE SCALE GENOMIC DNA]</scope>
    <source>
        <strain evidence="2 3">AG-77</strain>
    </source>
</reference>
<dbReference type="EMBL" id="KV442021">
    <property type="protein sequence ID" value="OAQ33396.1"/>
    <property type="molecule type" value="Genomic_DNA"/>
</dbReference>
<evidence type="ECO:0000313" key="3">
    <source>
        <dbReference type="Proteomes" id="UP000078512"/>
    </source>
</evidence>